<dbReference type="STRING" id="1330021.A0A367L6C2"/>
<dbReference type="InterPro" id="IPR018253">
    <property type="entry name" value="DnaJ_domain_CS"/>
</dbReference>
<feature type="compositionally biased region" description="Low complexity" evidence="1">
    <location>
        <begin position="594"/>
        <end position="603"/>
    </location>
</feature>
<feature type="region of interest" description="Disordered" evidence="1">
    <location>
        <begin position="63"/>
        <end position="375"/>
    </location>
</feature>
<name>A0A367L6C2_9HYPO</name>
<feature type="region of interest" description="Disordered" evidence="1">
    <location>
        <begin position="480"/>
        <end position="699"/>
    </location>
</feature>
<dbReference type="InterPro" id="IPR036869">
    <property type="entry name" value="J_dom_sf"/>
</dbReference>
<dbReference type="PRINTS" id="PR00625">
    <property type="entry name" value="JDOMAIN"/>
</dbReference>
<feature type="compositionally biased region" description="Polar residues" evidence="1">
    <location>
        <begin position="527"/>
        <end position="539"/>
    </location>
</feature>
<evidence type="ECO:0000259" key="2">
    <source>
        <dbReference type="PROSITE" id="PS50076"/>
    </source>
</evidence>
<feature type="compositionally biased region" description="Basic and acidic residues" evidence="1">
    <location>
        <begin position="677"/>
        <end position="699"/>
    </location>
</feature>
<dbReference type="InterPro" id="IPR001623">
    <property type="entry name" value="DnaJ_domain"/>
</dbReference>
<feature type="compositionally biased region" description="Pro residues" evidence="1">
    <location>
        <begin position="174"/>
        <end position="188"/>
    </location>
</feature>
<feature type="compositionally biased region" description="Basic and acidic residues" evidence="1">
    <location>
        <begin position="484"/>
        <end position="496"/>
    </location>
</feature>
<dbReference type="PROSITE" id="PS00636">
    <property type="entry name" value="DNAJ_1"/>
    <property type="match status" value="1"/>
</dbReference>
<feature type="compositionally biased region" description="Polar residues" evidence="1">
    <location>
        <begin position="158"/>
        <end position="171"/>
    </location>
</feature>
<evidence type="ECO:0000313" key="4">
    <source>
        <dbReference type="Proteomes" id="UP000253664"/>
    </source>
</evidence>
<proteinExistence type="predicted"/>
<sequence length="883" mass="97479">MGLRFAAMAASRDYYADLELPPTADIQEIKKQFRKLALKYHPDRNPGREAEVNSKFQIIQSAHEVLSDPQQKAKYDVSFSRSGRAPGASGVKGNPWQNAAQNFPPPPRRNSTRNTPSGAQRWQSRFSSGVPPTAKQQTASDSAETKKTAARAFENMRKSQFQSGTKSSGSQPEARPPPPPPPPPPMPPRTESARQRAEAAFGSRKTGYQPRSAMPGDEPPVSSQNYYPRSPAEPPQPPPQPPRRPVPPMMPDPLSQFRARHQSMPYSSLGGEKTNPFDGAQPGRRGSMREPGGNDSRASYPEFTRPSYSKPFTVHEVDDEGRPQATADDYDAPPRPHFETKPGPKFHHDAGQHPNTGKHSSSAEHQSDRGPSMYASLCYEHPHRPVLFMRGTFEPRGLESTYGHLPDPQARLAPSGDQISLQTQSSFERQQHLLLHHLIRNMETGLQPHKKRAGRAGSPNGCLVTEFADVSHVPSFRFPVGDDTFERTQPTHDASRSTKSSTEDINTQFAKDDDPNLWQFRAGGTEADSQSASRNSTGGRANRRSPAENASAEPVEHTNHQPQMDSQSSGFDADGWSDKFNVDTFVPRPGPGGSSSPTRSTRSNSKRVRTKPTVGTAAVVEDCSSEEESYEWRGRNAQAKPPVADSPQAMDIDSPPSVPTAPPVQAEGARNIPVEPSRPEWRPGKPESVMTDDKPERPAKIPINAENVGSEDIGDLTANLSDLRNVAPMQQRAGLQSFADLRDDLPFESKASEDLPIHLPKAQPLLLPTVPQAPRLPSAVATDGSKPTKALWAKYLAEFESYLQKWDIFHGQVVDHFTTRKAHIAKTRISKGYGFLGARGDAEIREYISWVQQDNGVRQGWAAACDEHEQRLREFMAFREKMK</sequence>
<dbReference type="PROSITE" id="PS50076">
    <property type="entry name" value="DNAJ_2"/>
    <property type="match status" value="1"/>
</dbReference>
<dbReference type="SUPFAM" id="SSF46565">
    <property type="entry name" value="Chaperone J-domain"/>
    <property type="match status" value="1"/>
</dbReference>
<dbReference type="InterPro" id="IPR050817">
    <property type="entry name" value="DjlA_DnaK_co-chaperone"/>
</dbReference>
<feature type="domain" description="J" evidence="2">
    <location>
        <begin position="13"/>
        <end position="79"/>
    </location>
</feature>
<evidence type="ECO:0000313" key="3">
    <source>
        <dbReference type="EMBL" id="RCI09772.1"/>
    </source>
</evidence>
<evidence type="ECO:0000256" key="1">
    <source>
        <dbReference type="SAM" id="MobiDB-lite"/>
    </source>
</evidence>
<gene>
    <name evidence="3" type="ORF">L249_4057</name>
</gene>
<dbReference type="FunFam" id="1.10.287.110:FF:000096">
    <property type="entry name" value="DnaJ domain protein"/>
    <property type="match status" value="1"/>
</dbReference>
<feature type="compositionally biased region" description="Polar residues" evidence="1">
    <location>
        <begin position="118"/>
        <end position="127"/>
    </location>
</feature>
<dbReference type="PANTHER" id="PTHR24074">
    <property type="entry name" value="CO-CHAPERONE PROTEIN DJLA"/>
    <property type="match status" value="1"/>
</dbReference>
<dbReference type="AlphaFoldDB" id="A0A367L6C2"/>
<reference evidence="3 4" key="1">
    <citation type="journal article" date="2015" name="BMC Genomics">
        <title>Insights from the genome of Ophiocordyceps polyrhachis-furcata to pathogenicity and host specificity in insect fungi.</title>
        <authorList>
            <person name="Wichadakul D."/>
            <person name="Kobmoo N."/>
            <person name="Ingsriswang S."/>
            <person name="Tangphatsornruang S."/>
            <person name="Chantasingh D."/>
            <person name="Luangsa-ard J.J."/>
            <person name="Eurwilaichitr L."/>
        </authorList>
    </citation>
    <scope>NUCLEOTIDE SEQUENCE [LARGE SCALE GENOMIC DNA]</scope>
    <source>
        <strain evidence="3 4">BCC 54312</strain>
    </source>
</reference>
<feature type="compositionally biased region" description="Basic and acidic residues" evidence="1">
    <location>
        <begin position="332"/>
        <end position="351"/>
    </location>
</feature>
<dbReference type="Gene3D" id="1.10.287.110">
    <property type="entry name" value="DnaJ domain"/>
    <property type="match status" value="1"/>
</dbReference>
<dbReference type="SMART" id="SM00271">
    <property type="entry name" value="DnaJ"/>
    <property type="match status" value="1"/>
</dbReference>
<feature type="compositionally biased region" description="Basic and acidic residues" evidence="1">
    <location>
        <begin position="313"/>
        <end position="322"/>
    </location>
</feature>
<comment type="caution">
    <text evidence="3">The sequence shown here is derived from an EMBL/GenBank/DDBJ whole genome shotgun (WGS) entry which is preliminary data.</text>
</comment>
<feature type="compositionally biased region" description="Pro residues" evidence="1">
    <location>
        <begin position="231"/>
        <end position="251"/>
    </location>
</feature>
<dbReference type="CDD" id="cd06257">
    <property type="entry name" value="DnaJ"/>
    <property type="match status" value="1"/>
</dbReference>
<feature type="compositionally biased region" description="Polar residues" evidence="1">
    <location>
        <begin position="560"/>
        <end position="570"/>
    </location>
</feature>
<accession>A0A367L6C2</accession>
<dbReference type="EMBL" id="LKCN02000014">
    <property type="protein sequence ID" value="RCI09772.1"/>
    <property type="molecule type" value="Genomic_DNA"/>
</dbReference>
<feature type="compositionally biased region" description="Polar residues" evidence="1">
    <location>
        <begin position="497"/>
        <end position="509"/>
    </location>
</feature>
<protein>
    <recommendedName>
        <fullName evidence="2">J domain-containing protein</fullName>
    </recommendedName>
</protein>
<dbReference type="Proteomes" id="UP000253664">
    <property type="component" value="Unassembled WGS sequence"/>
</dbReference>
<keyword evidence="4" id="KW-1185">Reference proteome</keyword>
<dbReference type="OrthoDB" id="10250354at2759"/>
<organism evidence="3 4">
    <name type="scientific">Ophiocordyceps polyrhachis-furcata BCC 54312</name>
    <dbReference type="NCBI Taxonomy" id="1330021"/>
    <lineage>
        <taxon>Eukaryota</taxon>
        <taxon>Fungi</taxon>
        <taxon>Dikarya</taxon>
        <taxon>Ascomycota</taxon>
        <taxon>Pezizomycotina</taxon>
        <taxon>Sordariomycetes</taxon>
        <taxon>Hypocreomycetidae</taxon>
        <taxon>Hypocreales</taxon>
        <taxon>Ophiocordycipitaceae</taxon>
        <taxon>Ophiocordyceps</taxon>
    </lineage>
</organism>
<dbReference type="Pfam" id="PF00226">
    <property type="entry name" value="DnaJ"/>
    <property type="match status" value="1"/>
</dbReference>